<name>A0A0B6Y100_9EUPU</name>
<organism evidence="1">
    <name type="scientific">Arion vulgaris</name>
    <dbReference type="NCBI Taxonomy" id="1028688"/>
    <lineage>
        <taxon>Eukaryota</taxon>
        <taxon>Metazoa</taxon>
        <taxon>Spiralia</taxon>
        <taxon>Lophotrochozoa</taxon>
        <taxon>Mollusca</taxon>
        <taxon>Gastropoda</taxon>
        <taxon>Heterobranchia</taxon>
        <taxon>Euthyneura</taxon>
        <taxon>Panpulmonata</taxon>
        <taxon>Eupulmonata</taxon>
        <taxon>Stylommatophora</taxon>
        <taxon>Helicina</taxon>
        <taxon>Arionoidea</taxon>
        <taxon>Arionidae</taxon>
        <taxon>Arion</taxon>
    </lineage>
</organism>
<reference evidence="1" key="1">
    <citation type="submission" date="2014-12" db="EMBL/GenBank/DDBJ databases">
        <title>Insight into the proteome of Arion vulgaris.</title>
        <authorList>
            <person name="Aradska J."/>
            <person name="Bulat T."/>
            <person name="Smidak R."/>
            <person name="Sarate P."/>
            <person name="Gangsoo J."/>
            <person name="Sialana F."/>
            <person name="Bilban M."/>
            <person name="Lubec G."/>
        </authorList>
    </citation>
    <scope>NUCLEOTIDE SEQUENCE</scope>
    <source>
        <tissue evidence="1">Skin</tissue>
    </source>
</reference>
<dbReference type="AlphaFoldDB" id="A0A0B6Y100"/>
<protein>
    <submittedName>
        <fullName evidence="1">Uncharacterized protein</fullName>
    </submittedName>
</protein>
<accession>A0A0B6Y100</accession>
<sequence length="54" mass="6599">MVDTGREVYRHMVNTNPNDNIKHLTRRDQSTFFRLRTQHISFNNNHLNRIQPQH</sequence>
<feature type="non-terminal residue" evidence="1">
    <location>
        <position position="54"/>
    </location>
</feature>
<dbReference type="EMBL" id="HACG01002948">
    <property type="protein sequence ID" value="CEK49813.1"/>
    <property type="molecule type" value="Transcribed_RNA"/>
</dbReference>
<evidence type="ECO:0000313" key="1">
    <source>
        <dbReference type="EMBL" id="CEK49813.1"/>
    </source>
</evidence>
<gene>
    <name evidence="1" type="primary">ORF8930</name>
</gene>
<proteinExistence type="predicted"/>